<dbReference type="HAMAP" id="MF_02066">
    <property type="entry name" value="CpoB"/>
    <property type="match status" value="1"/>
</dbReference>
<sequence length="274" mass="30195">MLLRVSLLILLLGCNVSFAGLFSDSNARERIEVLDQQMQAMEARIVGIEDILKNQALLELYSQIEAFRVELGQLRGQIEVLNEENKLLKKQQKDFYIDLDSRLRQVEPESHEPSLSLSSSPDETLPPAAVGVVVSPSAQQAPAAATQPASEAEREAYHASYNLFREGDYTGAITQFENFLKRYPNSQLAPGAAYWIGNAYYALRDFGAAINAQQKVIENYPNSSKAPDAMLNIASNQAEMGEISAAKKTLENLIAKYPNSDAAGKAKSRLANLR</sequence>
<evidence type="ECO:0000259" key="5">
    <source>
        <dbReference type="Pfam" id="PF16331"/>
    </source>
</evidence>
<evidence type="ECO:0000313" key="6">
    <source>
        <dbReference type="EMBL" id="CAE6497846.1"/>
    </source>
</evidence>
<gene>
    <name evidence="2 6" type="primary">cpoB</name>
    <name evidence="6" type="ORF">NMYAN_160037</name>
</gene>
<dbReference type="GO" id="GO:0043093">
    <property type="term" value="P:FtsZ-dependent cytokinesis"/>
    <property type="evidence" value="ECO:0007669"/>
    <property type="project" value="UniProtKB-UniRule"/>
</dbReference>
<comment type="caution">
    <text evidence="6">The sequence shown here is derived from an EMBL/GenBank/DDBJ whole genome shotgun (WGS) entry which is preliminary data.</text>
</comment>
<dbReference type="EMBL" id="CAJNAP010000008">
    <property type="protein sequence ID" value="CAE6497846.1"/>
    <property type="molecule type" value="Genomic_DNA"/>
</dbReference>
<reference evidence="6" key="1">
    <citation type="submission" date="2021-02" db="EMBL/GenBank/DDBJ databases">
        <authorList>
            <person name="Han P."/>
        </authorList>
    </citation>
    <scope>NUCLEOTIDE SEQUENCE</scope>
    <source>
        <strain evidence="6">Nitrosomonas nitrosa 18-3D</strain>
    </source>
</reference>
<dbReference type="PROSITE" id="PS50005">
    <property type="entry name" value="TPR"/>
    <property type="match status" value="1"/>
</dbReference>
<organism evidence="6 7">
    <name type="scientific">Nitrosomonas nitrosa</name>
    <dbReference type="NCBI Taxonomy" id="52442"/>
    <lineage>
        <taxon>Bacteria</taxon>
        <taxon>Pseudomonadati</taxon>
        <taxon>Pseudomonadota</taxon>
        <taxon>Betaproteobacteria</taxon>
        <taxon>Nitrosomonadales</taxon>
        <taxon>Nitrosomonadaceae</taxon>
        <taxon>Nitrosomonas</taxon>
    </lineage>
</organism>
<accession>A0A8H8YYF2</accession>
<dbReference type="SUPFAM" id="SSF48452">
    <property type="entry name" value="TPR-like"/>
    <property type="match status" value="1"/>
</dbReference>
<evidence type="ECO:0000256" key="1">
    <source>
        <dbReference type="ARBA" id="ARBA00022729"/>
    </source>
</evidence>
<keyword evidence="2" id="KW-0175">Coiled coil</keyword>
<dbReference type="Gene3D" id="1.25.40.10">
    <property type="entry name" value="Tetratricopeptide repeat domain"/>
    <property type="match status" value="1"/>
</dbReference>
<keyword evidence="2 6" id="KW-0132">Cell division</keyword>
<dbReference type="AlphaFoldDB" id="A0A8H8YYF2"/>
<evidence type="ECO:0000313" key="7">
    <source>
        <dbReference type="Proteomes" id="UP000601736"/>
    </source>
</evidence>
<dbReference type="GO" id="GO:0070206">
    <property type="term" value="P:protein trimerization"/>
    <property type="evidence" value="ECO:0007669"/>
    <property type="project" value="InterPro"/>
</dbReference>
<dbReference type="InterPro" id="IPR019734">
    <property type="entry name" value="TPR_rpt"/>
</dbReference>
<dbReference type="InterPro" id="IPR034706">
    <property type="entry name" value="CpoB"/>
</dbReference>
<dbReference type="Pfam" id="PF13525">
    <property type="entry name" value="YfiO"/>
    <property type="match status" value="1"/>
</dbReference>
<dbReference type="NCBIfam" id="TIGR02795">
    <property type="entry name" value="tol_pal_ybgF"/>
    <property type="match status" value="1"/>
</dbReference>
<keyword evidence="2" id="KW-0131">Cell cycle</keyword>
<dbReference type="Gene3D" id="1.20.5.110">
    <property type="match status" value="1"/>
</dbReference>
<evidence type="ECO:0000256" key="3">
    <source>
        <dbReference type="PROSITE-ProRule" id="PRU00339"/>
    </source>
</evidence>
<dbReference type="RefSeq" id="WP_204799550.1">
    <property type="nucleotide sequence ID" value="NZ_CAJNAP010000008.1"/>
</dbReference>
<protein>
    <recommendedName>
        <fullName evidence="2">Cell division coordinator CpoB</fullName>
    </recommendedName>
</protein>
<feature type="domain" description="Outer membrane lipoprotein BamD-like" evidence="4">
    <location>
        <begin position="152"/>
        <end position="274"/>
    </location>
</feature>
<evidence type="ECO:0000256" key="2">
    <source>
        <dbReference type="HAMAP-Rule" id="MF_02066"/>
    </source>
</evidence>
<feature type="domain" description="YbgF trimerisation" evidence="5">
    <location>
        <begin position="41"/>
        <end position="110"/>
    </location>
</feature>
<keyword evidence="1 2" id="KW-0732">Signal</keyword>
<dbReference type="GO" id="GO:0030288">
    <property type="term" value="C:outer membrane-bounded periplasmic space"/>
    <property type="evidence" value="ECO:0007669"/>
    <property type="project" value="UniProtKB-UniRule"/>
</dbReference>
<comment type="function">
    <text evidence="2">Mediates coordination of peptidoglycan synthesis and outer membrane constriction during cell division.</text>
</comment>
<dbReference type="Pfam" id="PF16331">
    <property type="entry name" value="TolA_bind_tri"/>
    <property type="match status" value="1"/>
</dbReference>
<proteinExistence type="inferred from homology"/>
<feature type="repeat" description="TPR" evidence="3">
    <location>
        <begin position="190"/>
        <end position="223"/>
    </location>
</feature>
<dbReference type="InterPro" id="IPR039565">
    <property type="entry name" value="BamD-like"/>
</dbReference>
<comment type="similarity">
    <text evidence="2">Belongs to the CpoB family.</text>
</comment>
<dbReference type="Proteomes" id="UP000601736">
    <property type="component" value="Unassembled WGS sequence"/>
</dbReference>
<dbReference type="InterPro" id="IPR011990">
    <property type="entry name" value="TPR-like_helical_dom_sf"/>
</dbReference>
<comment type="subcellular location">
    <subcellularLocation>
        <location evidence="2">Periplasm</location>
    </subcellularLocation>
</comment>
<keyword evidence="2" id="KW-0574">Periplasm</keyword>
<evidence type="ECO:0000259" key="4">
    <source>
        <dbReference type="Pfam" id="PF13525"/>
    </source>
</evidence>
<dbReference type="InterPro" id="IPR032519">
    <property type="entry name" value="YbgF_tri"/>
</dbReference>
<feature type="coiled-coil region" evidence="2">
    <location>
        <begin position="24"/>
        <end position="91"/>
    </location>
</feature>
<name>A0A8H8YYF2_9PROT</name>
<dbReference type="InterPro" id="IPR014162">
    <property type="entry name" value="CpoB_C"/>
</dbReference>
<keyword evidence="3" id="KW-0802">TPR repeat</keyword>